<dbReference type="InterPro" id="IPR008136">
    <property type="entry name" value="CinA_C"/>
</dbReference>
<proteinExistence type="predicted"/>
<dbReference type="EC" id="3.5.1.42" evidence="2"/>
<feature type="domain" description="CinA C-terminal" evidence="1">
    <location>
        <begin position="3"/>
        <end position="154"/>
    </location>
</feature>
<name>A0A840I2H6_9PROT</name>
<evidence type="ECO:0000259" key="1">
    <source>
        <dbReference type="Pfam" id="PF02464"/>
    </source>
</evidence>
<dbReference type="Proteomes" id="UP000563524">
    <property type="component" value="Unassembled WGS sequence"/>
</dbReference>
<accession>A0A840I2H6</accession>
<gene>
    <name evidence="2" type="ORF">GGQ59_001451</name>
</gene>
<dbReference type="InterPro" id="IPR036653">
    <property type="entry name" value="CinA-like_C"/>
</dbReference>
<dbReference type="EMBL" id="JACHOB010000002">
    <property type="protein sequence ID" value="MBB4658937.1"/>
    <property type="molecule type" value="Genomic_DNA"/>
</dbReference>
<comment type="caution">
    <text evidence="2">The sequence shown here is derived from an EMBL/GenBank/DDBJ whole genome shotgun (WGS) entry which is preliminary data.</text>
</comment>
<evidence type="ECO:0000313" key="2">
    <source>
        <dbReference type="EMBL" id="MBB4658937.1"/>
    </source>
</evidence>
<dbReference type="NCBIfam" id="TIGR00199">
    <property type="entry name" value="PncC_domain"/>
    <property type="match status" value="1"/>
</dbReference>
<dbReference type="SUPFAM" id="SSF142433">
    <property type="entry name" value="CinA-like"/>
    <property type="match status" value="1"/>
</dbReference>
<keyword evidence="2" id="KW-0378">Hydrolase</keyword>
<dbReference type="AlphaFoldDB" id="A0A840I2H6"/>
<reference evidence="2 3" key="1">
    <citation type="submission" date="2020-08" db="EMBL/GenBank/DDBJ databases">
        <title>Genomic Encyclopedia of Type Strains, Phase IV (KMG-IV): sequencing the most valuable type-strain genomes for metagenomic binning, comparative biology and taxonomic classification.</title>
        <authorList>
            <person name="Goeker M."/>
        </authorList>
    </citation>
    <scope>NUCLEOTIDE SEQUENCE [LARGE SCALE GENOMIC DNA]</scope>
    <source>
        <strain evidence="2 3">DSM 102850</strain>
    </source>
</reference>
<dbReference type="RefSeq" id="WP_183817107.1">
    <property type="nucleotide sequence ID" value="NZ_JACHOB010000002.1"/>
</dbReference>
<evidence type="ECO:0000313" key="3">
    <source>
        <dbReference type="Proteomes" id="UP000563524"/>
    </source>
</evidence>
<dbReference type="GO" id="GO:0019159">
    <property type="term" value="F:nicotinamide-nucleotide amidase activity"/>
    <property type="evidence" value="ECO:0007669"/>
    <property type="project" value="UniProtKB-EC"/>
</dbReference>
<dbReference type="Gene3D" id="3.90.950.20">
    <property type="entry name" value="CinA-like"/>
    <property type="match status" value="1"/>
</dbReference>
<keyword evidence="3" id="KW-1185">Reference proteome</keyword>
<dbReference type="Pfam" id="PF02464">
    <property type="entry name" value="CinA"/>
    <property type="match status" value="1"/>
</dbReference>
<sequence length="156" mass="15564">MSRLAAEIVARAAALGRRVTTAESCTGGLIAAALTEVPGSSAVFGTGLVTYANEAKTALLGVPEPMLAANGAVSEEVARAMAEGALSRTGADLGVAVTGIAGPSGGSAEKPVGLVWFGLAGLGPTITAQHVFGGDRSHVRAQARDEALRLLLSRLD</sequence>
<organism evidence="2 3">
    <name type="scientific">Parvularcula dongshanensis</name>
    <dbReference type="NCBI Taxonomy" id="1173995"/>
    <lineage>
        <taxon>Bacteria</taxon>
        <taxon>Pseudomonadati</taxon>
        <taxon>Pseudomonadota</taxon>
        <taxon>Alphaproteobacteria</taxon>
        <taxon>Parvularculales</taxon>
        <taxon>Parvularculaceae</taxon>
        <taxon>Parvularcula</taxon>
    </lineage>
</organism>
<protein>
    <submittedName>
        <fullName evidence="2">Nicotinamide-nucleotide amidase</fullName>
        <ecNumber evidence="2">3.5.1.42</ecNumber>
    </submittedName>
</protein>